<keyword evidence="3" id="KW-0408">Iron</keyword>
<evidence type="ECO:0000256" key="1">
    <source>
        <dbReference type="ARBA" id="ARBA00001954"/>
    </source>
</evidence>
<dbReference type="InterPro" id="IPR005804">
    <property type="entry name" value="FA_desaturase_dom"/>
</dbReference>
<accession>A0A7Z9C2E8</accession>
<dbReference type="InterPro" id="IPR012171">
    <property type="entry name" value="Fatty_acid_desaturase"/>
</dbReference>
<organism evidence="6 7">
    <name type="scientific">Planktothrix paucivesiculata PCC 9631</name>
    <dbReference type="NCBI Taxonomy" id="671071"/>
    <lineage>
        <taxon>Bacteria</taxon>
        <taxon>Bacillati</taxon>
        <taxon>Cyanobacteriota</taxon>
        <taxon>Cyanophyceae</taxon>
        <taxon>Oscillatoriophycideae</taxon>
        <taxon>Oscillatoriales</taxon>
        <taxon>Microcoleaceae</taxon>
        <taxon>Planktothrix</taxon>
    </lineage>
</organism>
<evidence type="ECO:0000313" key="7">
    <source>
        <dbReference type="Proteomes" id="UP000182190"/>
    </source>
</evidence>
<dbReference type="RefSeq" id="WP_197046385.1">
    <property type="nucleotide sequence ID" value="NZ_LR735018.1"/>
</dbReference>
<dbReference type="EC" id="1.14.19.-" evidence="6"/>
<keyword evidence="6" id="KW-0560">Oxidoreductase</keyword>
<dbReference type="EMBL" id="CZCS02000221">
    <property type="protein sequence ID" value="VXD24170.1"/>
    <property type="molecule type" value="Genomic_DNA"/>
</dbReference>
<proteinExistence type="inferred from homology"/>
<feature type="transmembrane region" description="Helical" evidence="4">
    <location>
        <begin position="170"/>
        <end position="187"/>
    </location>
</feature>
<name>A0A7Z9C2E8_9CYAN</name>
<feature type="transmembrane region" description="Helical" evidence="4">
    <location>
        <begin position="91"/>
        <end position="107"/>
    </location>
</feature>
<evidence type="ECO:0000313" key="6">
    <source>
        <dbReference type="EMBL" id="VXD24170.1"/>
    </source>
</evidence>
<protein>
    <submittedName>
        <fullName evidence="6">Fatty acid desaturase</fullName>
        <ecNumber evidence="6">1.14.19.-</ecNumber>
    </submittedName>
</protein>
<evidence type="ECO:0000256" key="3">
    <source>
        <dbReference type="ARBA" id="ARBA00023004"/>
    </source>
</evidence>
<keyword evidence="4" id="KW-0472">Membrane</keyword>
<dbReference type="Proteomes" id="UP000182190">
    <property type="component" value="Unassembled WGS sequence"/>
</dbReference>
<comment type="caution">
    <text evidence="6">The sequence shown here is derived from an EMBL/GenBank/DDBJ whole genome shotgun (WGS) entry which is preliminary data.</text>
</comment>
<dbReference type="PANTHER" id="PTHR19353:SF73">
    <property type="entry name" value="FATTY ACID DESATURASE"/>
    <property type="match status" value="1"/>
</dbReference>
<evidence type="ECO:0000259" key="5">
    <source>
        <dbReference type="Pfam" id="PF00487"/>
    </source>
</evidence>
<sequence length="381" mass="43799">MIETTVKTIQKSDFVLSPYMKSNNLWGTYQILNTVIPYLLLWILAVKAATISLWLLPPIMVLMTLFSVRCFSLMHDCGHYSLFSSKKANRVVGFILGVINAIPQYPWSRGHAYHHKTNGDWERYRGPSAVISTEEFAKLSPSAQGWYEFLRHPLMIFPGGFFYLAIKPRLALILGIYGCFIHVLTSLKQDPNISFRERFSSYQSRNWYTTGEFWDLLFNNICVVGGWIILSHYLGWGFFWTVYSITLTCSAALFICVFFVQHNFEGSYAHKTEGWDYLRGAIEGSSYLELPRILKWFSADIGYHNIHHLCERIPNYNLEACHNQNIHLLAGVKTLRISDIPDCFKFILWDSAANRLVSIRSFRQAAALNSLNKMAAVIKSV</sequence>
<reference evidence="6" key="1">
    <citation type="submission" date="2019-10" db="EMBL/GenBank/DDBJ databases">
        <authorList>
            <consortium name="Genoscope - CEA"/>
            <person name="William W."/>
        </authorList>
    </citation>
    <scope>NUCLEOTIDE SEQUENCE [LARGE SCALE GENOMIC DNA]</scope>
    <source>
        <strain evidence="6">BBR_PRJEB10994</strain>
    </source>
</reference>
<feature type="transmembrane region" description="Helical" evidence="4">
    <location>
        <begin position="207"/>
        <end position="230"/>
    </location>
</feature>
<dbReference type="PANTHER" id="PTHR19353">
    <property type="entry name" value="FATTY ACID DESATURASE 2"/>
    <property type="match status" value="1"/>
</dbReference>
<feature type="transmembrane region" description="Helical" evidence="4">
    <location>
        <begin position="26"/>
        <end position="45"/>
    </location>
</feature>
<feature type="transmembrane region" description="Helical" evidence="4">
    <location>
        <begin position="236"/>
        <end position="260"/>
    </location>
</feature>
<dbReference type="AlphaFoldDB" id="A0A7Z9C2E8"/>
<dbReference type="GO" id="GO:0016020">
    <property type="term" value="C:membrane"/>
    <property type="evidence" value="ECO:0007669"/>
    <property type="project" value="TreeGrafter"/>
</dbReference>
<dbReference type="Pfam" id="PF00487">
    <property type="entry name" value="FA_desaturase"/>
    <property type="match status" value="1"/>
</dbReference>
<dbReference type="CDD" id="cd03507">
    <property type="entry name" value="Delta12-FADS-like"/>
    <property type="match status" value="1"/>
</dbReference>
<evidence type="ECO:0000256" key="4">
    <source>
        <dbReference type="SAM" id="Phobius"/>
    </source>
</evidence>
<keyword evidence="4" id="KW-1133">Transmembrane helix</keyword>
<dbReference type="GO" id="GO:0006629">
    <property type="term" value="P:lipid metabolic process"/>
    <property type="evidence" value="ECO:0007669"/>
    <property type="project" value="InterPro"/>
</dbReference>
<gene>
    <name evidence="6" type="ORF">PL9631_780057</name>
</gene>
<feature type="transmembrane region" description="Helical" evidence="4">
    <location>
        <begin position="51"/>
        <end position="71"/>
    </location>
</feature>
<dbReference type="GO" id="GO:0016717">
    <property type="term" value="F:oxidoreductase activity, acting on paired donors, with oxidation of a pair of donors resulting in the reduction of molecular oxygen to two molecules of water"/>
    <property type="evidence" value="ECO:0007669"/>
    <property type="project" value="TreeGrafter"/>
</dbReference>
<keyword evidence="7" id="KW-1185">Reference proteome</keyword>
<evidence type="ECO:0000256" key="2">
    <source>
        <dbReference type="ARBA" id="ARBA00008749"/>
    </source>
</evidence>
<comment type="similarity">
    <text evidence="2">Belongs to the fatty acid desaturase type 2 family.</text>
</comment>
<keyword evidence="4" id="KW-0812">Transmembrane</keyword>
<feature type="domain" description="Fatty acid desaturase" evidence="5">
    <location>
        <begin position="53"/>
        <end position="325"/>
    </location>
</feature>
<comment type="cofactor">
    <cofactor evidence="1">
        <name>Fe(2+)</name>
        <dbReference type="ChEBI" id="CHEBI:29033"/>
    </cofactor>
</comment>